<dbReference type="NCBIfam" id="TIGR01638">
    <property type="entry name" value="Atha_cystat_rel"/>
    <property type="match status" value="1"/>
</dbReference>
<dbReference type="InterPro" id="IPR006525">
    <property type="entry name" value="Cystatin-related_pln"/>
</dbReference>
<proteinExistence type="predicted"/>
<feature type="non-terminal residue" evidence="2">
    <location>
        <position position="176"/>
    </location>
</feature>
<dbReference type="EMBL" id="KB870805">
    <property type="protein sequence ID" value="EOA37494.1"/>
    <property type="molecule type" value="Genomic_DNA"/>
</dbReference>
<evidence type="ECO:0008006" key="4">
    <source>
        <dbReference type="Google" id="ProtNLM"/>
    </source>
</evidence>
<dbReference type="STRING" id="81985.R0I5G4"/>
<evidence type="ECO:0000313" key="3">
    <source>
        <dbReference type="Proteomes" id="UP000029121"/>
    </source>
</evidence>
<reference evidence="3" key="1">
    <citation type="journal article" date="2013" name="Nat. Genet.">
        <title>The Capsella rubella genome and the genomic consequences of rapid mating system evolution.</title>
        <authorList>
            <person name="Slotte T."/>
            <person name="Hazzouri K.M."/>
            <person name="Agren J.A."/>
            <person name="Koenig D."/>
            <person name="Maumus F."/>
            <person name="Guo Y.L."/>
            <person name="Steige K."/>
            <person name="Platts A.E."/>
            <person name="Escobar J.S."/>
            <person name="Newman L.K."/>
            <person name="Wang W."/>
            <person name="Mandakova T."/>
            <person name="Vello E."/>
            <person name="Smith L.M."/>
            <person name="Henz S.R."/>
            <person name="Steffen J."/>
            <person name="Takuno S."/>
            <person name="Brandvain Y."/>
            <person name="Coop G."/>
            <person name="Andolfatto P."/>
            <person name="Hu T.T."/>
            <person name="Blanchette M."/>
            <person name="Clark R.M."/>
            <person name="Quesneville H."/>
            <person name="Nordborg M."/>
            <person name="Gaut B.S."/>
            <person name="Lysak M.A."/>
            <person name="Jenkins J."/>
            <person name="Grimwood J."/>
            <person name="Chapman J."/>
            <person name="Prochnik S."/>
            <person name="Shu S."/>
            <person name="Rokhsar D."/>
            <person name="Schmutz J."/>
            <person name="Weigel D."/>
            <person name="Wright S.I."/>
        </authorList>
    </citation>
    <scope>NUCLEOTIDE SEQUENCE [LARGE SCALE GENOMIC DNA]</scope>
    <source>
        <strain evidence="3">cv. Monte Gargano</strain>
    </source>
</reference>
<evidence type="ECO:0000313" key="2">
    <source>
        <dbReference type="EMBL" id="EOA37494.1"/>
    </source>
</evidence>
<sequence length="176" mass="20551">MDSACGGKRKAEMISPTEEEESGKEERNSESEDQAWGFDSFDGSDYESPEEPPEDERELAFRRYTRHYHESQGFNVDEDMIPKSLWYGLRCVDLDAHYFEPNLTGRDYMEIMANKKTVTLDHIVRVVDNAAIGIKAYITFMARESPDGELVEYQAKAERKRWQRNIHPIFCRPSRK</sequence>
<feature type="compositionally biased region" description="Acidic residues" evidence="1">
    <location>
        <begin position="42"/>
        <end position="57"/>
    </location>
</feature>
<accession>R0I5G4</accession>
<dbReference type="PANTHER" id="PTHR31228:SF23">
    <property type="entry name" value="CYSTATIN_MONELLIN SUPERFAMILY PROTEIN"/>
    <property type="match status" value="1"/>
</dbReference>
<evidence type="ECO:0000256" key="1">
    <source>
        <dbReference type="SAM" id="MobiDB-lite"/>
    </source>
</evidence>
<gene>
    <name evidence="2" type="ORF">CARUB_v10011650mg</name>
</gene>
<protein>
    <recommendedName>
        <fullName evidence="4">Cystatin domain-containing protein</fullName>
    </recommendedName>
</protein>
<keyword evidence="3" id="KW-1185">Reference proteome</keyword>
<feature type="region of interest" description="Disordered" evidence="1">
    <location>
        <begin position="1"/>
        <end position="57"/>
    </location>
</feature>
<organism evidence="2 3">
    <name type="scientific">Capsella rubella</name>
    <dbReference type="NCBI Taxonomy" id="81985"/>
    <lineage>
        <taxon>Eukaryota</taxon>
        <taxon>Viridiplantae</taxon>
        <taxon>Streptophyta</taxon>
        <taxon>Embryophyta</taxon>
        <taxon>Tracheophyta</taxon>
        <taxon>Spermatophyta</taxon>
        <taxon>Magnoliopsida</taxon>
        <taxon>eudicotyledons</taxon>
        <taxon>Gunneridae</taxon>
        <taxon>Pentapetalae</taxon>
        <taxon>rosids</taxon>
        <taxon>malvids</taxon>
        <taxon>Brassicales</taxon>
        <taxon>Brassicaceae</taxon>
        <taxon>Camelineae</taxon>
        <taxon>Capsella</taxon>
    </lineage>
</organism>
<dbReference type="AlphaFoldDB" id="R0I5G4"/>
<dbReference type="Proteomes" id="UP000029121">
    <property type="component" value="Unassembled WGS sequence"/>
</dbReference>
<name>R0I5G4_9BRAS</name>
<dbReference type="PANTHER" id="PTHR31228">
    <property type="entry name" value="CYSTATIN/MONELLIN SUPERFAMILY PROTEIN"/>
    <property type="match status" value="1"/>
</dbReference>